<dbReference type="Proteomes" id="UP001454036">
    <property type="component" value="Unassembled WGS sequence"/>
</dbReference>
<name>A0AAV3P2D6_LITER</name>
<dbReference type="PANTHER" id="PTHR37807">
    <property type="entry name" value="OS07G0160300 PROTEIN"/>
    <property type="match status" value="1"/>
</dbReference>
<organism evidence="1 2">
    <name type="scientific">Lithospermum erythrorhizon</name>
    <name type="common">Purple gromwell</name>
    <name type="synonym">Lithospermum officinale var. erythrorhizon</name>
    <dbReference type="NCBI Taxonomy" id="34254"/>
    <lineage>
        <taxon>Eukaryota</taxon>
        <taxon>Viridiplantae</taxon>
        <taxon>Streptophyta</taxon>
        <taxon>Embryophyta</taxon>
        <taxon>Tracheophyta</taxon>
        <taxon>Spermatophyta</taxon>
        <taxon>Magnoliopsida</taxon>
        <taxon>eudicotyledons</taxon>
        <taxon>Gunneridae</taxon>
        <taxon>Pentapetalae</taxon>
        <taxon>asterids</taxon>
        <taxon>lamiids</taxon>
        <taxon>Boraginales</taxon>
        <taxon>Boraginaceae</taxon>
        <taxon>Boraginoideae</taxon>
        <taxon>Lithospermeae</taxon>
        <taxon>Lithospermum</taxon>
    </lineage>
</organism>
<proteinExistence type="predicted"/>
<dbReference type="AlphaFoldDB" id="A0AAV3P2D6"/>
<reference evidence="1 2" key="1">
    <citation type="submission" date="2024-01" db="EMBL/GenBank/DDBJ databases">
        <title>The complete chloroplast genome sequence of Lithospermum erythrorhizon: insights into the phylogenetic relationship among Boraginaceae species and the maternal lineages of purple gromwells.</title>
        <authorList>
            <person name="Okada T."/>
            <person name="Watanabe K."/>
        </authorList>
    </citation>
    <scope>NUCLEOTIDE SEQUENCE [LARGE SCALE GENOMIC DNA]</scope>
</reference>
<dbReference type="Pfam" id="PF13671">
    <property type="entry name" value="AAA_33"/>
    <property type="match status" value="1"/>
</dbReference>
<dbReference type="EMBL" id="BAABME010000614">
    <property type="protein sequence ID" value="GAA0144183.1"/>
    <property type="molecule type" value="Genomic_DNA"/>
</dbReference>
<keyword evidence="2" id="KW-1185">Reference proteome</keyword>
<dbReference type="SUPFAM" id="SSF52540">
    <property type="entry name" value="P-loop containing nucleoside triphosphate hydrolases"/>
    <property type="match status" value="1"/>
</dbReference>
<dbReference type="InterPro" id="IPR027417">
    <property type="entry name" value="P-loop_NTPase"/>
</dbReference>
<dbReference type="PANTHER" id="PTHR37807:SF3">
    <property type="entry name" value="OS07G0160300 PROTEIN"/>
    <property type="match status" value="1"/>
</dbReference>
<evidence type="ECO:0008006" key="3">
    <source>
        <dbReference type="Google" id="ProtNLM"/>
    </source>
</evidence>
<comment type="caution">
    <text evidence="1">The sequence shown here is derived from an EMBL/GenBank/DDBJ whole genome shotgun (WGS) entry which is preliminary data.</text>
</comment>
<evidence type="ECO:0000313" key="2">
    <source>
        <dbReference type="Proteomes" id="UP001454036"/>
    </source>
</evidence>
<sequence>MKNMQTIIIAMKGHPGSGKSTLANSIASSLKCPIIDKDHFRDSTKPIQEFLTNSSPSTTQDITKLLNDLSYQAMYRVVLAQLDNGLDNIVVDSPLSRKAHLDHLMDIAYRTNAKVVVVECRAEDEGEWRRRVAPRGGGWHKPRTWHEMEKLLEGYQGCWEYDVGDVPKVVVDTTTSGTVEDLVSIVLEFVESKRAC</sequence>
<gene>
    <name evidence="1" type="ORF">LIER_04697</name>
</gene>
<accession>A0AAV3P2D6</accession>
<dbReference type="Gene3D" id="3.40.50.300">
    <property type="entry name" value="P-loop containing nucleotide triphosphate hydrolases"/>
    <property type="match status" value="1"/>
</dbReference>
<evidence type="ECO:0000313" key="1">
    <source>
        <dbReference type="EMBL" id="GAA0144183.1"/>
    </source>
</evidence>
<protein>
    <recommendedName>
        <fullName evidence="3">P-loop containing nucleoside triphosphate hydrolase</fullName>
    </recommendedName>
</protein>